<keyword evidence="6 11" id="KW-1133">Transmembrane helix</keyword>
<comment type="similarity">
    <text evidence="3 9">Belongs to the FliF family.</text>
</comment>
<evidence type="ECO:0000256" key="9">
    <source>
        <dbReference type="PIRNR" id="PIRNR004862"/>
    </source>
</evidence>
<dbReference type="GO" id="GO:0071973">
    <property type="term" value="P:bacterial-type flagellum-dependent cell motility"/>
    <property type="evidence" value="ECO:0007669"/>
    <property type="project" value="InterPro"/>
</dbReference>
<keyword evidence="8 9" id="KW-0975">Bacterial flagellum</keyword>
<dbReference type="InterPro" id="IPR013556">
    <property type="entry name" value="Flag_M-ring_C"/>
</dbReference>
<dbReference type="Pfam" id="PF08345">
    <property type="entry name" value="YscJ_FliF_C"/>
    <property type="match status" value="1"/>
</dbReference>
<evidence type="ECO:0000256" key="4">
    <source>
        <dbReference type="ARBA" id="ARBA00022475"/>
    </source>
</evidence>
<dbReference type="GO" id="GO:0003774">
    <property type="term" value="F:cytoskeletal motor activity"/>
    <property type="evidence" value="ECO:0007669"/>
    <property type="project" value="InterPro"/>
</dbReference>
<dbReference type="EMBL" id="FNGW01000004">
    <property type="protein sequence ID" value="SDL95590.1"/>
    <property type="molecule type" value="Genomic_DNA"/>
</dbReference>
<dbReference type="NCBIfam" id="TIGR00206">
    <property type="entry name" value="fliF"/>
    <property type="match status" value="1"/>
</dbReference>
<feature type="domain" description="Flagellar M-ring C-terminal" evidence="13">
    <location>
        <begin position="262"/>
        <end position="403"/>
    </location>
</feature>
<organism evidence="14 15">
    <name type="scientific">Romboutsia lituseburensis DSM 797</name>
    <dbReference type="NCBI Taxonomy" id="1121325"/>
    <lineage>
        <taxon>Bacteria</taxon>
        <taxon>Bacillati</taxon>
        <taxon>Bacillota</taxon>
        <taxon>Clostridia</taxon>
        <taxon>Peptostreptococcales</taxon>
        <taxon>Peptostreptococcaceae</taxon>
        <taxon>Romboutsia</taxon>
    </lineage>
</organism>
<dbReference type="PANTHER" id="PTHR30046">
    <property type="entry name" value="FLAGELLAR M-RING PROTEIN"/>
    <property type="match status" value="1"/>
</dbReference>
<dbReference type="AlphaFoldDB" id="A0A1G9PA07"/>
<keyword evidence="5 11" id="KW-0812">Transmembrane</keyword>
<evidence type="ECO:0000259" key="12">
    <source>
        <dbReference type="Pfam" id="PF01514"/>
    </source>
</evidence>
<proteinExistence type="inferred from homology"/>
<evidence type="ECO:0000259" key="13">
    <source>
        <dbReference type="Pfam" id="PF08345"/>
    </source>
</evidence>
<feature type="domain" description="Flagellar M-ring N-terminal" evidence="12">
    <location>
        <begin position="51"/>
        <end position="222"/>
    </location>
</feature>
<dbReference type="STRING" id="1121325.SAMN04515677_104277"/>
<name>A0A1G9PA07_9FIRM</name>
<keyword evidence="14" id="KW-0969">Cilium</keyword>
<dbReference type="InterPro" id="IPR043427">
    <property type="entry name" value="YscJ/FliF"/>
</dbReference>
<keyword evidence="7 11" id="KW-0472">Membrane</keyword>
<dbReference type="Gene3D" id="3.30.300.30">
    <property type="match status" value="1"/>
</dbReference>
<feature type="transmembrane region" description="Helical" evidence="11">
    <location>
        <begin position="428"/>
        <end position="447"/>
    </location>
</feature>
<dbReference type="PRINTS" id="PR01009">
    <property type="entry name" value="FLGMRINGFLIF"/>
</dbReference>
<dbReference type="PIRSF" id="PIRSF004862">
    <property type="entry name" value="FliF"/>
    <property type="match status" value="1"/>
</dbReference>
<evidence type="ECO:0000256" key="2">
    <source>
        <dbReference type="ARBA" id="ARBA00004651"/>
    </source>
</evidence>
<comment type="function">
    <text evidence="9">The M ring may be actively involved in energy transduction.</text>
</comment>
<keyword evidence="15" id="KW-1185">Reference proteome</keyword>
<dbReference type="InterPro" id="IPR000067">
    <property type="entry name" value="FlgMring_FliF"/>
</dbReference>
<dbReference type="GO" id="GO:0009431">
    <property type="term" value="C:bacterial-type flagellum basal body, MS ring"/>
    <property type="evidence" value="ECO:0007669"/>
    <property type="project" value="InterPro"/>
</dbReference>
<dbReference type="PANTHER" id="PTHR30046:SF0">
    <property type="entry name" value="FLAGELLAR M-RING PROTEIN"/>
    <property type="match status" value="1"/>
</dbReference>
<dbReference type="InterPro" id="IPR045851">
    <property type="entry name" value="AMP-bd_C_sf"/>
</dbReference>
<dbReference type="RefSeq" id="WP_092725651.1">
    <property type="nucleotide sequence ID" value="NZ_FNGW01000004.1"/>
</dbReference>
<dbReference type="Pfam" id="PF01514">
    <property type="entry name" value="YscJ_FliF"/>
    <property type="match status" value="1"/>
</dbReference>
<protein>
    <recommendedName>
        <fullName evidence="9">Flagellar M-ring protein</fullName>
    </recommendedName>
</protein>
<keyword evidence="14" id="KW-0966">Cell projection</keyword>
<accession>A0A1G9PA07</accession>
<dbReference type="InterPro" id="IPR006182">
    <property type="entry name" value="FliF_N_dom"/>
</dbReference>
<sequence length="517" mass="56774">MNVKEITQNTKDFITTKAGQFKELKKTKKIAIIIGVIAVILAGGFGIKYANDSKYKVLFSGLDTNDAAAITKELESKKVETKIEGNSIYVPKDQVDKLRLELSNNIKNGSSGFEIMDEGSSFGLTDEEFQIKKQRMIQGEIEKTIKTFPQVEDARVHINKGEESVFAKENVPGSAAVSISLKPGASLEPNQIRSIMSLVSASNMNIPKQNVEVIDQNMNLLSEGLFDEDGKINSSKSNGIETARKAERELNKDLERSIVGLLEPIFGEGKVKATVNSDLNFDSNEKTEIKIDPEKVIVKESKSENKSTEQGNTGGAVDNNMNNAGNNQKGTVESKEQNTEYEVGKTETKTIKAQGEVNRITASVAIDGKLDAGATKNVKDMVSNTIGMDKGRGDDVAVVAMDFGEFNGANDAKVEDEGVVKVLKTTGYIVGILLLLIVIALIAMYVIKKRDAANLDEDFDEDAEIDLINKKLEEMEKNRISEGDEEDENITLEEEVKIYASENPEQVTELINKWLND</sequence>
<reference evidence="14 15" key="1">
    <citation type="submission" date="2016-10" db="EMBL/GenBank/DDBJ databases">
        <authorList>
            <person name="de Groot N.N."/>
        </authorList>
    </citation>
    <scope>NUCLEOTIDE SEQUENCE [LARGE SCALE GENOMIC DNA]</scope>
    <source>
        <strain evidence="14 15">DSM 797</strain>
    </source>
</reference>
<evidence type="ECO:0000313" key="14">
    <source>
        <dbReference type="EMBL" id="SDL95590.1"/>
    </source>
</evidence>
<evidence type="ECO:0000256" key="1">
    <source>
        <dbReference type="ARBA" id="ARBA00004117"/>
    </source>
</evidence>
<evidence type="ECO:0000256" key="8">
    <source>
        <dbReference type="ARBA" id="ARBA00023143"/>
    </source>
</evidence>
<gene>
    <name evidence="14" type="ORF">SAMN04515677_104277</name>
</gene>
<dbReference type="Proteomes" id="UP000199068">
    <property type="component" value="Unassembled WGS sequence"/>
</dbReference>
<evidence type="ECO:0000256" key="10">
    <source>
        <dbReference type="SAM" id="MobiDB-lite"/>
    </source>
</evidence>
<dbReference type="GO" id="GO:0005886">
    <property type="term" value="C:plasma membrane"/>
    <property type="evidence" value="ECO:0007669"/>
    <property type="project" value="UniProtKB-SubCell"/>
</dbReference>
<keyword evidence="14" id="KW-0282">Flagellum</keyword>
<feature type="region of interest" description="Disordered" evidence="10">
    <location>
        <begin position="299"/>
        <end position="344"/>
    </location>
</feature>
<comment type="subcellular location">
    <subcellularLocation>
        <location evidence="1 9">Bacterial flagellum basal body</location>
    </subcellularLocation>
    <subcellularLocation>
        <location evidence="2">Cell membrane</location>
        <topology evidence="2">Multi-pass membrane protein</topology>
    </subcellularLocation>
</comment>
<evidence type="ECO:0000256" key="5">
    <source>
        <dbReference type="ARBA" id="ARBA00022692"/>
    </source>
</evidence>
<feature type="transmembrane region" description="Helical" evidence="11">
    <location>
        <begin position="30"/>
        <end position="50"/>
    </location>
</feature>
<evidence type="ECO:0000256" key="6">
    <source>
        <dbReference type="ARBA" id="ARBA00022989"/>
    </source>
</evidence>
<evidence type="ECO:0000256" key="3">
    <source>
        <dbReference type="ARBA" id="ARBA00007971"/>
    </source>
</evidence>
<feature type="compositionally biased region" description="Basic and acidic residues" evidence="10">
    <location>
        <begin position="332"/>
        <end position="344"/>
    </location>
</feature>
<evidence type="ECO:0000313" key="15">
    <source>
        <dbReference type="Proteomes" id="UP000199068"/>
    </source>
</evidence>
<keyword evidence="4" id="KW-1003">Cell membrane</keyword>
<evidence type="ECO:0000256" key="11">
    <source>
        <dbReference type="SAM" id="Phobius"/>
    </source>
</evidence>
<evidence type="ECO:0000256" key="7">
    <source>
        <dbReference type="ARBA" id="ARBA00023136"/>
    </source>
</evidence>